<sequence>MQINRQYIYNALELLTAGLFPYVEQGLKKVYRNKWHDEALSSFRDDHKIAAPTKSVIKWDAHNLLTVMWDQWNRVFRQSLRQSERSLVVELREFRNRWAHQDSFDFDDTYRMLDSTERLLKAIGAEGVAELQTLKQNIMREKITRDVRNAYRKTQLRKQKIKDLSIYWVSCLSIVGSVIYMMMNNNWFVLGWGFLLFPLFFITFVIVFFVYLTYERLKTPSQLFHGPHECYSCGKIIYTEDCPYCETSPEENQTIDMTDSQAMQLVEPNKKQKSSQQKSPAQPR</sequence>
<keyword evidence="1" id="KW-1133">Transmembrane helix</keyword>
<evidence type="ECO:0000313" key="3">
    <source>
        <dbReference type="EMBL" id="VAX39642.1"/>
    </source>
</evidence>
<keyword evidence="1" id="KW-0812">Transmembrane</keyword>
<feature type="transmembrane region" description="Helical" evidence="1">
    <location>
        <begin position="164"/>
        <end position="183"/>
    </location>
</feature>
<feature type="transmembrane region" description="Helical" evidence="1">
    <location>
        <begin position="189"/>
        <end position="214"/>
    </location>
</feature>
<accession>A0A3B1DFR7</accession>
<reference evidence="3" key="1">
    <citation type="submission" date="2018-06" db="EMBL/GenBank/DDBJ databases">
        <authorList>
            <person name="Zhirakovskaya E."/>
        </authorList>
    </citation>
    <scope>NUCLEOTIDE SEQUENCE</scope>
</reference>
<feature type="domain" description="Swt1-like HEPN" evidence="2">
    <location>
        <begin position="11"/>
        <end position="124"/>
    </location>
</feature>
<dbReference type="InterPro" id="IPR041650">
    <property type="entry name" value="HEPN_Swt1"/>
</dbReference>
<protein>
    <recommendedName>
        <fullName evidence="2">Swt1-like HEPN domain-containing protein</fullName>
    </recommendedName>
</protein>
<gene>
    <name evidence="3" type="ORF">MNBD_PLANCTO02-1864</name>
</gene>
<dbReference type="Pfam" id="PF18731">
    <property type="entry name" value="HEPN_Swt1"/>
    <property type="match status" value="1"/>
</dbReference>
<organism evidence="3">
    <name type="scientific">hydrothermal vent metagenome</name>
    <dbReference type="NCBI Taxonomy" id="652676"/>
    <lineage>
        <taxon>unclassified sequences</taxon>
        <taxon>metagenomes</taxon>
        <taxon>ecological metagenomes</taxon>
    </lineage>
</organism>
<name>A0A3B1DFR7_9ZZZZ</name>
<evidence type="ECO:0000256" key="1">
    <source>
        <dbReference type="SAM" id="Phobius"/>
    </source>
</evidence>
<proteinExistence type="predicted"/>
<dbReference type="EMBL" id="UOGL01000351">
    <property type="protein sequence ID" value="VAX39642.1"/>
    <property type="molecule type" value="Genomic_DNA"/>
</dbReference>
<evidence type="ECO:0000259" key="2">
    <source>
        <dbReference type="Pfam" id="PF18731"/>
    </source>
</evidence>
<keyword evidence="1" id="KW-0472">Membrane</keyword>
<dbReference type="AlphaFoldDB" id="A0A3B1DFR7"/>